<gene>
    <name evidence="3" type="ORF">SteCoe_16307</name>
</gene>
<dbReference type="InterPro" id="IPR000118">
    <property type="entry name" value="Granulin"/>
</dbReference>
<dbReference type="InterPro" id="IPR037277">
    <property type="entry name" value="Granulin_sf"/>
</dbReference>
<keyword evidence="1" id="KW-1015">Disulfide bond</keyword>
<dbReference type="OrthoDB" id="5854875at2759"/>
<dbReference type="EMBL" id="MPUH01000323">
    <property type="protein sequence ID" value="OMJ82909.1"/>
    <property type="molecule type" value="Genomic_DNA"/>
</dbReference>
<name>A0A1R2C1S9_9CILI</name>
<dbReference type="SUPFAM" id="SSF57277">
    <property type="entry name" value="Granulin repeat"/>
    <property type="match status" value="1"/>
</dbReference>
<evidence type="ECO:0000256" key="1">
    <source>
        <dbReference type="ARBA" id="ARBA00023157"/>
    </source>
</evidence>
<sequence>MSDNLCDRDYRCKNGETCCKNKDDTWTCCPFAAGICCPDISTYCPPMTTCISVLTLTCVNDPFGFLASLIPPTMTE</sequence>
<dbReference type="AlphaFoldDB" id="A0A1R2C1S9"/>
<proteinExistence type="predicted"/>
<organism evidence="3 4">
    <name type="scientific">Stentor coeruleus</name>
    <dbReference type="NCBI Taxonomy" id="5963"/>
    <lineage>
        <taxon>Eukaryota</taxon>
        <taxon>Sar</taxon>
        <taxon>Alveolata</taxon>
        <taxon>Ciliophora</taxon>
        <taxon>Postciliodesmatophora</taxon>
        <taxon>Heterotrichea</taxon>
        <taxon>Heterotrichida</taxon>
        <taxon>Stentoridae</taxon>
        <taxon>Stentor</taxon>
    </lineage>
</organism>
<dbReference type="Proteomes" id="UP000187209">
    <property type="component" value="Unassembled WGS sequence"/>
</dbReference>
<comment type="caution">
    <text evidence="3">The sequence shown here is derived from an EMBL/GenBank/DDBJ whole genome shotgun (WGS) entry which is preliminary data.</text>
</comment>
<dbReference type="Gene3D" id="2.10.25.160">
    <property type="entry name" value="Granulin"/>
    <property type="match status" value="1"/>
</dbReference>
<evidence type="ECO:0000259" key="2">
    <source>
        <dbReference type="SMART" id="SM00277"/>
    </source>
</evidence>
<keyword evidence="4" id="KW-1185">Reference proteome</keyword>
<accession>A0A1R2C1S9</accession>
<protein>
    <recommendedName>
        <fullName evidence="2">Granulins domain-containing protein</fullName>
    </recommendedName>
</protein>
<evidence type="ECO:0000313" key="4">
    <source>
        <dbReference type="Proteomes" id="UP000187209"/>
    </source>
</evidence>
<evidence type="ECO:0000313" key="3">
    <source>
        <dbReference type="EMBL" id="OMJ82909.1"/>
    </source>
</evidence>
<feature type="domain" description="Granulins" evidence="2">
    <location>
        <begin position="6"/>
        <end position="58"/>
    </location>
</feature>
<reference evidence="3 4" key="1">
    <citation type="submission" date="2016-11" db="EMBL/GenBank/DDBJ databases">
        <title>The macronuclear genome of Stentor coeruleus: a giant cell with tiny introns.</title>
        <authorList>
            <person name="Slabodnick M."/>
            <person name="Ruby J.G."/>
            <person name="Reiff S.B."/>
            <person name="Swart E.C."/>
            <person name="Gosai S."/>
            <person name="Prabakaran S."/>
            <person name="Witkowska E."/>
            <person name="Larue G.E."/>
            <person name="Fisher S."/>
            <person name="Freeman R.M."/>
            <person name="Gunawardena J."/>
            <person name="Chu W."/>
            <person name="Stover N.A."/>
            <person name="Gregory B.D."/>
            <person name="Nowacki M."/>
            <person name="Derisi J."/>
            <person name="Roy S.W."/>
            <person name="Marshall W.F."/>
            <person name="Sood P."/>
        </authorList>
    </citation>
    <scope>NUCLEOTIDE SEQUENCE [LARGE SCALE GENOMIC DNA]</scope>
    <source>
        <strain evidence="3">WM001</strain>
    </source>
</reference>
<dbReference type="Pfam" id="PF00396">
    <property type="entry name" value="Granulin"/>
    <property type="match status" value="1"/>
</dbReference>
<dbReference type="SMART" id="SM00277">
    <property type="entry name" value="GRAN"/>
    <property type="match status" value="1"/>
</dbReference>